<feature type="compositionally biased region" description="Polar residues" evidence="1">
    <location>
        <begin position="236"/>
        <end position="254"/>
    </location>
</feature>
<dbReference type="GeneID" id="89921651"/>
<feature type="compositionally biased region" description="Polar residues" evidence="1">
    <location>
        <begin position="72"/>
        <end position="102"/>
    </location>
</feature>
<comment type="caution">
    <text evidence="2">The sequence shown here is derived from an EMBL/GenBank/DDBJ whole genome shotgun (WGS) entry which is preliminary data.</text>
</comment>
<organism evidence="2 3">
    <name type="scientific">Saxophila tyrrhenica</name>
    <dbReference type="NCBI Taxonomy" id="1690608"/>
    <lineage>
        <taxon>Eukaryota</taxon>
        <taxon>Fungi</taxon>
        <taxon>Dikarya</taxon>
        <taxon>Ascomycota</taxon>
        <taxon>Pezizomycotina</taxon>
        <taxon>Dothideomycetes</taxon>
        <taxon>Dothideomycetidae</taxon>
        <taxon>Mycosphaerellales</taxon>
        <taxon>Extremaceae</taxon>
        <taxon>Saxophila</taxon>
    </lineage>
</organism>
<dbReference type="Proteomes" id="UP001337655">
    <property type="component" value="Unassembled WGS sequence"/>
</dbReference>
<sequence>MASEPALWAGGGHSDEDWFDELLDESSPSHALSDADTVDLWRGLASAESSGAVVFRGQAAPGNGRERLQPPSLANNSQVPSFPSYQQNQHQRFHPSHQQSYESDAGFREPFRQARRSQNPTQSYMSESSFNHGTVSNDVPLERTMMANYPHGQSGGEAADQQSVRPFNASQLPHVNNAGGYAPDPFLAAPNQMQQGFQFSQNMASTSRNVAGIAQDRHVQRSGFETISRHPSALGSHQQYDFSHSHSNPQNDGTVRTYAGPAPTRNFHPYHGTSQPSDIQHPPNIFQPYGSPQPYGNPQRLSGLQAFGTLQPLGSSQTYGLPQAHSISQAYALPPAQTAPVQLFNPPPPALGMSPRAINTNTPTKTGAVYGGQTRERLSPRVRMPVNIDIGLVEICTFLPDALQIPKVAMRAVHAGWTALDLANAVVEPVDDLTADNIKTARGRFQKQLAKGASLCHGWTGTFKLESVRAQHGAGFGFDMTSAS</sequence>
<name>A0AAV9PS49_9PEZI</name>
<evidence type="ECO:0000313" key="2">
    <source>
        <dbReference type="EMBL" id="KAK5175163.1"/>
    </source>
</evidence>
<protein>
    <submittedName>
        <fullName evidence="2">Uncharacterized protein</fullName>
    </submittedName>
</protein>
<evidence type="ECO:0000313" key="3">
    <source>
        <dbReference type="Proteomes" id="UP001337655"/>
    </source>
</evidence>
<accession>A0AAV9PS49</accession>
<keyword evidence="3" id="KW-1185">Reference proteome</keyword>
<proteinExistence type="predicted"/>
<evidence type="ECO:0000256" key="1">
    <source>
        <dbReference type="SAM" id="MobiDB-lite"/>
    </source>
</evidence>
<dbReference type="AlphaFoldDB" id="A0AAV9PS49"/>
<feature type="compositionally biased region" description="Polar residues" evidence="1">
    <location>
        <begin position="116"/>
        <end position="137"/>
    </location>
</feature>
<dbReference type="EMBL" id="JAVRRT010000001">
    <property type="protein sequence ID" value="KAK5175163.1"/>
    <property type="molecule type" value="Genomic_DNA"/>
</dbReference>
<dbReference type="RefSeq" id="XP_064663801.1">
    <property type="nucleotide sequence ID" value="XM_064797567.1"/>
</dbReference>
<reference evidence="2 3" key="1">
    <citation type="submission" date="2023-08" db="EMBL/GenBank/DDBJ databases">
        <title>Black Yeasts Isolated from many extreme environments.</title>
        <authorList>
            <person name="Coleine C."/>
            <person name="Stajich J.E."/>
            <person name="Selbmann L."/>
        </authorList>
    </citation>
    <scope>NUCLEOTIDE SEQUENCE [LARGE SCALE GENOMIC DNA]</scope>
    <source>
        <strain evidence="2 3">CCFEE 5935</strain>
    </source>
</reference>
<gene>
    <name evidence="2" type="ORF">LTR77_000300</name>
</gene>
<feature type="region of interest" description="Disordered" evidence="1">
    <location>
        <begin position="56"/>
        <end position="137"/>
    </location>
</feature>
<feature type="region of interest" description="Disordered" evidence="1">
    <location>
        <begin position="236"/>
        <end position="256"/>
    </location>
</feature>